<reference evidence="10 11" key="1">
    <citation type="submission" date="2019-11" db="EMBL/GenBank/DDBJ databases">
        <title>Bacillus idriensis genome.</title>
        <authorList>
            <person name="Konopka E.N."/>
            <person name="Newman J.D."/>
        </authorList>
    </citation>
    <scope>NUCLEOTIDE SEQUENCE [LARGE SCALE GENOMIC DNA]</scope>
    <source>
        <strain evidence="10 11">DSM 19097</strain>
    </source>
</reference>
<evidence type="ECO:0000256" key="2">
    <source>
        <dbReference type="ARBA" id="ARBA00022475"/>
    </source>
</evidence>
<dbReference type="PANTHER" id="PTHR30572">
    <property type="entry name" value="MEMBRANE COMPONENT OF TRANSPORTER-RELATED"/>
    <property type="match status" value="1"/>
</dbReference>
<feature type="transmembrane region" description="Helical" evidence="7">
    <location>
        <begin position="319"/>
        <end position="352"/>
    </location>
</feature>
<keyword evidence="5 7" id="KW-0472">Membrane</keyword>
<dbReference type="GO" id="GO:0005886">
    <property type="term" value="C:plasma membrane"/>
    <property type="evidence" value="ECO:0007669"/>
    <property type="project" value="UniProtKB-SubCell"/>
</dbReference>
<evidence type="ECO:0000256" key="6">
    <source>
        <dbReference type="ARBA" id="ARBA00038076"/>
    </source>
</evidence>
<keyword evidence="11" id="KW-1185">Reference proteome</keyword>
<dbReference type="Proteomes" id="UP000441585">
    <property type="component" value="Unassembled WGS sequence"/>
</dbReference>
<dbReference type="InterPro" id="IPR050250">
    <property type="entry name" value="Macrolide_Exporter_MacB"/>
</dbReference>
<feature type="transmembrane region" description="Helical" evidence="7">
    <location>
        <begin position="21"/>
        <end position="42"/>
    </location>
</feature>
<dbReference type="InterPro" id="IPR003838">
    <property type="entry name" value="ABC3_permease_C"/>
</dbReference>
<comment type="caution">
    <text evidence="10">The sequence shown here is derived from an EMBL/GenBank/DDBJ whole genome shotgun (WGS) entry which is preliminary data.</text>
</comment>
<dbReference type="PANTHER" id="PTHR30572:SF4">
    <property type="entry name" value="ABC TRANSPORTER PERMEASE YTRF"/>
    <property type="match status" value="1"/>
</dbReference>
<protein>
    <submittedName>
        <fullName evidence="10">FtsX-like permease family protein</fullName>
    </submittedName>
</protein>
<evidence type="ECO:0000256" key="7">
    <source>
        <dbReference type="SAM" id="Phobius"/>
    </source>
</evidence>
<evidence type="ECO:0000259" key="8">
    <source>
        <dbReference type="Pfam" id="PF02687"/>
    </source>
</evidence>
<dbReference type="RefSeq" id="WP_154318128.1">
    <property type="nucleotide sequence ID" value="NZ_CAJGAA010000001.1"/>
</dbReference>
<name>A0A6I2M7T3_9BACI</name>
<dbReference type="Pfam" id="PF12704">
    <property type="entry name" value="MacB_PCD"/>
    <property type="match status" value="1"/>
</dbReference>
<evidence type="ECO:0000313" key="10">
    <source>
        <dbReference type="EMBL" id="MRX53424.1"/>
    </source>
</evidence>
<evidence type="ECO:0000256" key="3">
    <source>
        <dbReference type="ARBA" id="ARBA00022692"/>
    </source>
</evidence>
<dbReference type="GO" id="GO:0022857">
    <property type="term" value="F:transmembrane transporter activity"/>
    <property type="evidence" value="ECO:0007669"/>
    <property type="project" value="TreeGrafter"/>
</dbReference>
<organism evidence="10 11">
    <name type="scientific">Metabacillus idriensis</name>
    <dbReference type="NCBI Taxonomy" id="324768"/>
    <lineage>
        <taxon>Bacteria</taxon>
        <taxon>Bacillati</taxon>
        <taxon>Bacillota</taxon>
        <taxon>Bacilli</taxon>
        <taxon>Bacillales</taxon>
        <taxon>Bacillaceae</taxon>
        <taxon>Metabacillus</taxon>
    </lineage>
</organism>
<dbReference type="EMBL" id="WKKF01000001">
    <property type="protein sequence ID" value="MRX53424.1"/>
    <property type="molecule type" value="Genomic_DNA"/>
</dbReference>
<keyword evidence="3 7" id="KW-0812">Transmembrane</keyword>
<feature type="transmembrane region" description="Helical" evidence="7">
    <location>
        <begin position="358"/>
        <end position="380"/>
    </location>
</feature>
<proteinExistence type="inferred from homology"/>
<evidence type="ECO:0000256" key="4">
    <source>
        <dbReference type="ARBA" id="ARBA00022989"/>
    </source>
</evidence>
<keyword evidence="4 7" id="KW-1133">Transmembrane helix</keyword>
<evidence type="ECO:0000256" key="5">
    <source>
        <dbReference type="ARBA" id="ARBA00023136"/>
    </source>
</evidence>
<evidence type="ECO:0000313" key="11">
    <source>
        <dbReference type="Proteomes" id="UP000441585"/>
    </source>
</evidence>
<evidence type="ECO:0000259" key="9">
    <source>
        <dbReference type="Pfam" id="PF12704"/>
    </source>
</evidence>
<comment type="subcellular location">
    <subcellularLocation>
        <location evidence="1">Cell membrane</location>
        <topology evidence="1">Multi-pass membrane protein</topology>
    </subcellularLocation>
</comment>
<evidence type="ECO:0000256" key="1">
    <source>
        <dbReference type="ARBA" id="ARBA00004651"/>
    </source>
</evidence>
<dbReference type="Pfam" id="PF02687">
    <property type="entry name" value="FtsX"/>
    <property type="match status" value="1"/>
</dbReference>
<gene>
    <name evidence="10" type="ORF">GJU41_05535</name>
</gene>
<dbReference type="AlphaFoldDB" id="A0A6I2M7T3"/>
<dbReference type="InterPro" id="IPR025857">
    <property type="entry name" value="MacB_PCD"/>
</dbReference>
<feature type="domain" description="ABC3 transporter permease C-terminal" evidence="8">
    <location>
        <begin position="277"/>
        <end position="390"/>
    </location>
</feature>
<keyword evidence="2" id="KW-1003">Cell membrane</keyword>
<accession>A0A6I2M7T3</accession>
<sequence length="397" mass="43038">MSIMENLRMAFASVLAHKLRSILTMLGIIIGVASVILVVAIGQGGEQMLKSQFTGSSNTIEVFYQPSEEEMQSNPNAYMESAFTQSDIDELSGIPEVSKVVASSSEFMPARYREDTVDTSIFGINQAYIEVNELKIESGRNLVEGDFIGGRRAGVISQETKKELFKEKNPIGEVIWVNGQPFEIVGVLEKPTGLFSFGSMEIYLPSNTYRASFGKSDFNQVTLQAESAEELQEAGKKATALLNQKHNKEDAYQVFNMEEIAEGIGQVTRIMTLIIGSIAGISLFVGGIGVMNIMLVSVTERTREIGIRKALGATKRQILTQFLIESITLTLIGGIIGILLGAGGASLVSVFAGWPSLVSWQVVLGGLGFSMIIGVIFGMLPANKAARLDPIDALRYE</sequence>
<feature type="domain" description="MacB-like periplasmic core" evidence="9">
    <location>
        <begin position="21"/>
        <end position="240"/>
    </location>
</feature>
<feature type="transmembrane region" description="Helical" evidence="7">
    <location>
        <begin position="270"/>
        <end position="298"/>
    </location>
</feature>
<comment type="similarity">
    <text evidence="6">Belongs to the ABC-4 integral membrane protein family.</text>
</comment>